<dbReference type="SMART" id="SM00905">
    <property type="entry name" value="FolB"/>
    <property type="match status" value="1"/>
</dbReference>
<comment type="caution">
    <text evidence="16">The sequence shown here is derived from an EMBL/GenBank/DDBJ whole genome shotgun (WGS) entry which is preliminary data.</text>
</comment>
<dbReference type="GO" id="GO:0016853">
    <property type="term" value="F:isomerase activity"/>
    <property type="evidence" value="ECO:0007669"/>
    <property type="project" value="UniProtKB-KW"/>
</dbReference>
<dbReference type="KEGG" id="smur:BWP33_06735"/>
<keyword evidence="9" id="KW-0413">Isomerase</keyword>
<evidence type="ECO:0000259" key="15">
    <source>
        <dbReference type="SMART" id="SM00905"/>
    </source>
</evidence>
<evidence type="ECO:0000256" key="6">
    <source>
        <dbReference type="ARBA" id="ARBA00013043"/>
    </source>
</evidence>
<dbReference type="PANTHER" id="PTHR42844:SF1">
    <property type="entry name" value="DIHYDRONEOPTERIN ALDOLASE 1-RELATED"/>
    <property type="match status" value="1"/>
</dbReference>
<dbReference type="RefSeq" id="WP_002642541.1">
    <property type="nucleotide sequence ID" value="NZ_CP019448.1"/>
</dbReference>
<evidence type="ECO:0000256" key="8">
    <source>
        <dbReference type="ARBA" id="ARBA00022909"/>
    </source>
</evidence>
<evidence type="ECO:0000256" key="3">
    <source>
        <dbReference type="ARBA" id="ARBA00005013"/>
    </source>
</evidence>
<dbReference type="FunFam" id="3.30.1130.10:FF:000002">
    <property type="entry name" value="7,8-dihydroneopterin aldolase"/>
    <property type="match status" value="1"/>
</dbReference>
<dbReference type="EC" id="4.1.2.25" evidence="6"/>
<proteinExistence type="inferred from homology"/>
<dbReference type="EMBL" id="ADCY02000046">
    <property type="protein sequence ID" value="EFG30757.2"/>
    <property type="molecule type" value="Genomic_DNA"/>
</dbReference>
<dbReference type="NCBIfam" id="TIGR00526">
    <property type="entry name" value="folB_dom"/>
    <property type="match status" value="1"/>
</dbReference>
<dbReference type="Pfam" id="PF02152">
    <property type="entry name" value="FolB"/>
    <property type="match status" value="1"/>
</dbReference>
<dbReference type="EC" id="5.1.99.8" evidence="5"/>
<evidence type="ECO:0000256" key="10">
    <source>
        <dbReference type="ARBA" id="ARBA00023239"/>
    </source>
</evidence>
<keyword evidence="17" id="KW-1185">Reference proteome</keyword>
<reference evidence="16 17" key="2">
    <citation type="submission" date="2011-10" db="EMBL/GenBank/DDBJ databases">
        <title>The Genome Sequence of Simonsiella muelleri ATCC 29453.</title>
        <authorList>
            <consortium name="The Broad Institute Genome Sequencing Platform"/>
            <consortium name="The Broad Institute Genome Sequencing Center for Infectious Disease"/>
            <person name="Earl A."/>
            <person name="Ward D."/>
            <person name="Feldgarden M."/>
            <person name="Gevers D."/>
            <person name="Izard J."/>
            <person name="Baranova O.V."/>
            <person name="Blanton J.M."/>
            <person name="Tanner A.C."/>
            <person name="Dewhirst F."/>
            <person name="Young S.K."/>
            <person name="Zeng Q."/>
            <person name="Gargeya S."/>
            <person name="Fitzgerald M."/>
            <person name="Haas B."/>
            <person name="Abouelleil A."/>
            <person name="Alvarado L."/>
            <person name="Arachchi H.M."/>
            <person name="Berlin A."/>
            <person name="Brown A."/>
            <person name="Chapman S.B."/>
            <person name="Chen Z."/>
            <person name="Dunbar C."/>
            <person name="Freedman E."/>
            <person name="Gearin G."/>
            <person name="Goldberg J."/>
            <person name="Griggs A."/>
            <person name="Gujja S."/>
            <person name="Heiman D."/>
            <person name="Howarth C."/>
            <person name="Larson L."/>
            <person name="Lui A."/>
            <person name="MacDonald P.J.P."/>
            <person name="Montmayeur A."/>
            <person name="Murphy C."/>
            <person name="Neiman D."/>
            <person name="Pearson M."/>
            <person name="Priest M."/>
            <person name="Roberts A."/>
            <person name="Saif S."/>
            <person name="Shea T."/>
            <person name="Shenoy N."/>
            <person name="Sisk P."/>
            <person name="Stolte C."/>
            <person name="Sykes S."/>
            <person name="Wortman J."/>
            <person name="Nusbaum C."/>
            <person name="Birren B."/>
        </authorList>
    </citation>
    <scope>NUCLEOTIDE SEQUENCE [LARGE SCALE GENOMIC DNA]</scope>
    <source>
        <strain evidence="16 17">ATCC 29453</strain>
    </source>
</reference>
<evidence type="ECO:0000256" key="4">
    <source>
        <dbReference type="ARBA" id="ARBA00005708"/>
    </source>
</evidence>
<evidence type="ECO:0000256" key="9">
    <source>
        <dbReference type="ARBA" id="ARBA00023235"/>
    </source>
</evidence>
<protein>
    <recommendedName>
        <fullName evidence="7">Dihydroneopterin aldolase</fullName>
        <ecNumber evidence="6">4.1.2.25</ecNumber>
        <ecNumber evidence="5">5.1.99.8</ecNumber>
    </recommendedName>
    <alternativeName>
        <fullName evidence="12">7,8-dihydroneopterin 2'-epimerase</fullName>
    </alternativeName>
    <alternativeName>
        <fullName evidence="14">7,8-dihydroneopterin aldolase</fullName>
    </alternativeName>
    <alternativeName>
        <fullName evidence="11">7,8-dihydroneopterin epimerase</fullName>
    </alternativeName>
    <alternativeName>
        <fullName evidence="13">Dihydroneopterin epimerase</fullName>
    </alternativeName>
</protein>
<evidence type="ECO:0000256" key="11">
    <source>
        <dbReference type="ARBA" id="ARBA00029947"/>
    </source>
</evidence>
<dbReference type="SUPFAM" id="SSF55620">
    <property type="entry name" value="Tetrahydrobiopterin biosynthesis enzymes-like"/>
    <property type="match status" value="1"/>
</dbReference>
<evidence type="ECO:0000256" key="14">
    <source>
        <dbReference type="ARBA" id="ARBA00032903"/>
    </source>
</evidence>
<reference evidence="16 17" key="1">
    <citation type="submission" date="2010-03" db="EMBL/GenBank/DDBJ databases">
        <authorList>
            <consortium name="The Broad Institute Genome Sequencing Platform"/>
            <person name="Ward D."/>
            <person name="Earl A."/>
            <person name="Feldgarden M."/>
            <person name="Gevers D."/>
            <person name="Young S."/>
            <person name="Zeng Q."/>
            <person name="Koehrsen M."/>
            <person name="Alvarado L."/>
            <person name="Berlin A.M."/>
            <person name="Borenstein D."/>
            <person name="Chapman S.B."/>
            <person name="Chen Z."/>
            <person name="Engels R."/>
            <person name="Freedman E."/>
            <person name="Gellesch M."/>
            <person name="Goldberg J."/>
            <person name="Griggs A."/>
            <person name="Gujja S."/>
            <person name="Heilman E.R."/>
            <person name="Heiman D.I."/>
            <person name="Hepburn T.A."/>
            <person name="Howarth C."/>
            <person name="Jen D."/>
            <person name="Larson L."/>
            <person name="Mehta T."/>
            <person name="Park D."/>
            <person name="Pearson M."/>
            <person name="Richards J."/>
            <person name="Roberts A."/>
            <person name="Saif S."/>
            <person name="Shea T.D."/>
            <person name="Shenoy N."/>
            <person name="Sisk P."/>
            <person name="Stolte C."/>
            <person name="Sykes S.N."/>
            <person name="Walk T."/>
            <person name="White J."/>
            <person name="Yandava C."/>
            <person name="Izard J."/>
            <person name="Baranova O.V."/>
            <person name="Blanton J.M."/>
            <person name="Tanner A.C."/>
            <person name="Dewhirst F."/>
            <person name="Haas B."/>
            <person name="Nusbaum C."/>
            <person name="Birren B."/>
        </authorList>
    </citation>
    <scope>NUCLEOTIDE SEQUENCE [LARGE SCALE GENOMIC DNA]</scope>
    <source>
        <strain evidence="16 17">ATCC 29453</strain>
    </source>
</reference>
<evidence type="ECO:0000256" key="5">
    <source>
        <dbReference type="ARBA" id="ARBA00012234"/>
    </source>
</evidence>
<dbReference type="GO" id="GO:0005737">
    <property type="term" value="C:cytoplasm"/>
    <property type="evidence" value="ECO:0007669"/>
    <property type="project" value="TreeGrafter"/>
</dbReference>
<keyword evidence="8" id="KW-0289">Folate biosynthesis</keyword>
<dbReference type="eggNOG" id="COG1539">
    <property type="taxonomic scope" value="Bacteria"/>
</dbReference>
<accession>V9HBZ3</accession>
<evidence type="ECO:0000256" key="1">
    <source>
        <dbReference type="ARBA" id="ARBA00000693"/>
    </source>
</evidence>
<feature type="domain" description="Dihydroneopterin aldolase/epimerase" evidence="15">
    <location>
        <begin position="4"/>
        <end position="114"/>
    </location>
</feature>
<dbReference type="Proteomes" id="UP000017813">
    <property type="component" value="Unassembled WGS sequence"/>
</dbReference>
<evidence type="ECO:0000256" key="2">
    <source>
        <dbReference type="ARBA" id="ARBA00001353"/>
    </source>
</evidence>
<dbReference type="GO" id="GO:0046656">
    <property type="term" value="P:folic acid biosynthetic process"/>
    <property type="evidence" value="ECO:0007669"/>
    <property type="project" value="UniProtKB-KW"/>
</dbReference>
<evidence type="ECO:0000313" key="17">
    <source>
        <dbReference type="Proteomes" id="UP000017813"/>
    </source>
</evidence>
<sequence length="120" mass="14171">MDKIFLRGMHLETLIGVYEWERQNRQSLVFNLEIGLKDTFKNNDEISETVHYGVVHERLRQHLHEQQFLLLESLANDVAQFLFQTFVEIAWIHLQIIKPGILPNVQEVGVEIERYANAQE</sequence>
<dbReference type="OrthoDB" id="9810587at2"/>
<dbReference type="HOGENOM" id="CLU_112632_0_2_4"/>
<comment type="catalytic activity">
    <reaction evidence="1">
        <text>7,8-dihydroneopterin = 7,8-dihydromonapterin</text>
        <dbReference type="Rhea" id="RHEA:45328"/>
        <dbReference type="ChEBI" id="CHEBI:17001"/>
        <dbReference type="ChEBI" id="CHEBI:71175"/>
        <dbReference type="EC" id="5.1.99.8"/>
    </reaction>
</comment>
<evidence type="ECO:0000256" key="13">
    <source>
        <dbReference type="ARBA" id="ARBA00032109"/>
    </source>
</evidence>
<name>V9HBZ3_9NEIS</name>
<dbReference type="PANTHER" id="PTHR42844">
    <property type="entry name" value="DIHYDRONEOPTERIN ALDOLASE 1-RELATED"/>
    <property type="match status" value="1"/>
</dbReference>
<gene>
    <name evidence="16" type="ORF">HMPREF9021_01363</name>
</gene>
<dbReference type="InterPro" id="IPR006157">
    <property type="entry name" value="FolB_dom"/>
</dbReference>
<evidence type="ECO:0000313" key="16">
    <source>
        <dbReference type="EMBL" id="EFG30757.2"/>
    </source>
</evidence>
<dbReference type="InterPro" id="IPR043133">
    <property type="entry name" value="GTP-CH-I_C/QueF"/>
</dbReference>
<keyword evidence="10" id="KW-0456">Lyase</keyword>
<comment type="pathway">
    <text evidence="3">Cofactor biosynthesis; tetrahydrofolate biosynthesis; 2-amino-4-hydroxy-6-hydroxymethyl-7,8-dihydropteridine diphosphate from 7,8-dihydroneopterin triphosphate: step 3/4.</text>
</comment>
<dbReference type="STRING" id="641147.HMPREF9021_01363"/>
<organism evidence="16 17">
    <name type="scientific">Simonsiella muelleri ATCC 29453</name>
    <dbReference type="NCBI Taxonomy" id="641147"/>
    <lineage>
        <taxon>Bacteria</taxon>
        <taxon>Pseudomonadati</taxon>
        <taxon>Pseudomonadota</taxon>
        <taxon>Betaproteobacteria</taxon>
        <taxon>Neisseriales</taxon>
        <taxon>Neisseriaceae</taxon>
        <taxon>Simonsiella</taxon>
    </lineage>
</organism>
<comment type="similarity">
    <text evidence="4">Belongs to the DHNA family.</text>
</comment>
<evidence type="ECO:0000256" key="7">
    <source>
        <dbReference type="ARBA" id="ARBA00018285"/>
    </source>
</evidence>
<dbReference type="InterPro" id="IPR006156">
    <property type="entry name" value="Dihydroneopterin_aldolase"/>
</dbReference>
<dbReference type="Gene3D" id="3.30.1130.10">
    <property type="match status" value="1"/>
</dbReference>
<comment type="catalytic activity">
    <reaction evidence="2">
        <text>7,8-dihydroneopterin = 6-hydroxymethyl-7,8-dihydropterin + glycolaldehyde</text>
        <dbReference type="Rhea" id="RHEA:10540"/>
        <dbReference type="ChEBI" id="CHEBI:17001"/>
        <dbReference type="ChEBI" id="CHEBI:17071"/>
        <dbReference type="ChEBI" id="CHEBI:44841"/>
        <dbReference type="EC" id="4.1.2.25"/>
    </reaction>
</comment>
<dbReference type="AlphaFoldDB" id="V9HBZ3"/>
<evidence type="ECO:0000256" key="12">
    <source>
        <dbReference type="ARBA" id="ARBA00031101"/>
    </source>
</evidence>
<dbReference type="GO" id="GO:0004150">
    <property type="term" value="F:dihydroneopterin aldolase activity"/>
    <property type="evidence" value="ECO:0007669"/>
    <property type="project" value="UniProtKB-EC"/>
</dbReference>